<dbReference type="PANTHER" id="PTHR13220:SF11">
    <property type="entry name" value="TIMELESS-INTERACTING PROTEIN"/>
    <property type="match status" value="1"/>
</dbReference>
<comment type="subcellular location">
    <subcellularLocation>
        <location evidence="1 6">Nucleus</location>
    </subcellularLocation>
</comment>
<feature type="region of interest" description="Disordered" evidence="7">
    <location>
        <begin position="189"/>
        <end position="229"/>
    </location>
</feature>
<keyword evidence="10" id="KW-1185">Reference proteome</keyword>
<evidence type="ECO:0000259" key="8">
    <source>
        <dbReference type="Pfam" id="PF07962"/>
    </source>
</evidence>
<feature type="region of interest" description="Disordered" evidence="7">
    <location>
        <begin position="134"/>
        <end position="175"/>
    </location>
</feature>
<dbReference type="GO" id="GO:0043111">
    <property type="term" value="P:replication fork arrest"/>
    <property type="evidence" value="ECO:0007669"/>
    <property type="project" value="TreeGrafter"/>
</dbReference>
<feature type="compositionally biased region" description="Basic and acidic residues" evidence="7">
    <location>
        <begin position="8"/>
        <end position="24"/>
    </location>
</feature>
<protein>
    <recommendedName>
        <fullName evidence="6">Chromosome segregation in meiosis protein</fullName>
    </recommendedName>
</protein>
<name>A0A9P6BA96_9AGAM</name>
<comment type="function">
    <text evidence="6">Plays an important role in the control of DNA replication and the maintenance of replication fork stability.</text>
</comment>
<keyword evidence="5 6" id="KW-0131">Cell cycle</keyword>
<evidence type="ECO:0000313" key="9">
    <source>
        <dbReference type="EMBL" id="KAF9520633.1"/>
    </source>
</evidence>
<evidence type="ECO:0000256" key="6">
    <source>
        <dbReference type="RuleBase" id="RU366049"/>
    </source>
</evidence>
<comment type="similarity">
    <text evidence="2 6">Belongs to the CSM3 family.</text>
</comment>
<dbReference type="AlphaFoldDB" id="A0A9P6BA96"/>
<feature type="compositionally biased region" description="Low complexity" evidence="7">
    <location>
        <begin position="197"/>
        <end position="211"/>
    </location>
</feature>
<gene>
    <name evidence="9" type="ORF">BS47DRAFT_1378805</name>
</gene>
<dbReference type="Proteomes" id="UP000886523">
    <property type="component" value="Unassembled WGS sequence"/>
</dbReference>
<evidence type="ECO:0000313" key="10">
    <source>
        <dbReference type="Proteomes" id="UP000886523"/>
    </source>
</evidence>
<keyword evidence="4 6" id="KW-0539">Nucleus</keyword>
<accession>A0A9P6BA96</accession>
<evidence type="ECO:0000256" key="7">
    <source>
        <dbReference type="SAM" id="MobiDB-lite"/>
    </source>
</evidence>
<dbReference type="GO" id="GO:0000076">
    <property type="term" value="P:DNA replication checkpoint signaling"/>
    <property type="evidence" value="ECO:0007669"/>
    <property type="project" value="UniProtKB-UniRule"/>
</dbReference>
<dbReference type="GO" id="GO:0031297">
    <property type="term" value="P:replication fork processing"/>
    <property type="evidence" value="ECO:0007669"/>
    <property type="project" value="UniProtKB-UniRule"/>
</dbReference>
<dbReference type="GO" id="GO:0031298">
    <property type="term" value="C:replication fork protection complex"/>
    <property type="evidence" value="ECO:0007669"/>
    <property type="project" value="TreeGrafter"/>
</dbReference>
<comment type="caution">
    <text evidence="9">The sequence shown here is derived from an EMBL/GenBank/DDBJ whole genome shotgun (WGS) entry which is preliminary data.</text>
</comment>
<evidence type="ECO:0000256" key="1">
    <source>
        <dbReference type="ARBA" id="ARBA00004123"/>
    </source>
</evidence>
<evidence type="ECO:0000256" key="2">
    <source>
        <dbReference type="ARBA" id="ARBA00006075"/>
    </source>
</evidence>
<dbReference type="InterPro" id="IPR012923">
    <property type="entry name" value="Csm3"/>
</dbReference>
<dbReference type="EMBL" id="MU128911">
    <property type="protein sequence ID" value="KAF9520633.1"/>
    <property type="molecule type" value="Genomic_DNA"/>
</dbReference>
<reference evidence="9" key="1">
    <citation type="journal article" date="2020" name="Nat. Commun.">
        <title>Large-scale genome sequencing of mycorrhizal fungi provides insights into the early evolution of symbiotic traits.</title>
        <authorList>
            <person name="Miyauchi S."/>
            <person name="Kiss E."/>
            <person name="Kuo A."/>
            <person name="Drula E."/>
            <person name="Kohler A."/>
            <person name="Sanchez-Garcia M."/>
            <person name="Morin E."/>
            <person name="Andreopoulos B."/>
            <person name="Barry K.W."/>
            <person name="Bonito G."/>
            <person name="Buee M."/>
            <person name="Carver A."/>
            <person name="Chen C."/>
            <person name="Cichocki N."/>
            <person name="Clum A."/>
            <person name="Culley D."/>
            <person name="Crous P.W."/>
            <person name="Fauchery L."/>
            <person name="Girlanda M."/>
            <person name="Hayes R.D."/>
            <person name="Keri Z."/>
            <person name="LaButti K."/>
            <person name="Lipzen A."/>
            <person name="Lombard V."/>
            <person name="Magnuson J."/>
            <person name="Maillard F."/>
            <person name="Murat C."/>
            <person name="Nolan M."/>
            <person name="Ohm R.A."/>
            <person name="Pangilinan J."/>
            <person name="Pereira M.F."/>
            <person name="Perotto S."/>
            <person name="Peter M."/>
            <person name="Pfister S."/>
            <person name="Riley R."/>
            <person name="Sitrit Y."/>
            <person name="Stielow J.B."/>
            <person name="Szollosi G."/>
            <person name="Zifcakova L."/>
            <person name="Stursova M."/>
            <person name="Spatafora J.W."/>
            <person name="Tedersoo L."/>
            <person name="Vaario L.M."/>
            <person name="Yamada A."/>
            <person name="Yan M."/>
            <person name="Wang P."/>
            <person name="Xu J."/>
            <person name="Bruns T."/>
            <person name="Baldrian P."/>
            <person name="Vilgalys R."/>
            <person name="Dunand C."/>
            <person name="Henrissat B."/>
            <person name="Grigoriev I.V."/>
            <person name="Hibbett D."/>
            <person name="Nagy L.G."/>
            <person name="Martin F.M."/>
        </authorList>
    </citation>
    <scope>NUCLEOTIDE SEQUENCE</scope>
    <source>
        <strain evidence="9">UP504</strain>
    </source>
</reference>
<dbReference type="InterPro" id="IPR040038">
    <property type="entry name" value="TIPIN/Csm3/Swi3"/>
</dbReference>
<proteinExistence type="inferred from homology"/>
<dbReference type="OrthoDB" id="437078at2759"/>
<evidence type="ECO:0000256" key="3">
    <source>
        <dbReference type="ARBA" id="ARBA00022763"/>
    </source>
</evidence>
<organism evidence="9 10">
    <name type="scientific">Hydnum rufescens UP504</name>
    <dbReference type="NCBI Taxonomy" id="1448309"/>
    <lineage>
        <taxon>Eukaryota</taxon>
        <taxon>Fungi</taxon>
        <taxon>Dikarya</taxon>
        <taxon>Basidiomycota</taxon>
        <taxon>Agaricomycotina</taxon>
        <taxon>Agaricomycetes</taxon>
        <taxon>Cantharellales</taxon>
        <taxon>Hydnaceae</taxon>
        <taxon>Hydnum</taxon>
    </lineage>
</organism>
<feature type="domain" description="Chromosome segregation in meiosis protein 3" evidence="8">
    <location>
        <begin position="33"/>
        <end position="113"/>
    </location>
</feature>
<dbReference type="PANTHER" id="PTHR13220">
    <property type="entry name" value="TIMELESS INTERACTING-RELATED"/>
    <property type="match status" value="1"/>
</dbReference>
<keyword evidence="3 6" id="KW-0227">DNA damage</keyword>
<dbReference type="Pfam" id="PF07962">
    <property type="entry name" value="Swi3"/>
    <property type="match status" value="1"/>
</dbReference>
<evidence type="ECO:0000256" key="5">
    <source>
        <dbReference type="ARBA" id="ARBA00023306"/>
    </source>
</evidence>
<dbReference type="GO" id="GO:0003677">
    <property type="term" value="F:DNA binding"/>
    <property type="evidence" value="ECO:0007669"/>
    <property type="project" value="TreeGrafter"/>
</dbReference>
<sequence length="269" mass="30358">MSDGEDDNGNKEESKTADDKEDKDKKKRRPVVKLDEERLLGPNGFPALLEQYKRFKPTGKGNEAKDLQRLLQMYQLWSHKMYPKTQFRDTAQKIENLCRSRRMHAALSGWKNEPRETSPTADDDTQAIDLDFEADNENDSPEPATFGVQPPPQDKGKGKAPQRDTPAPSAAPSDEWDLDALIAEDEAARAELGLGHTPSIPQISTSTSAPTLTHKTPKSAVATQPEEDDWDMDALIAEVEGQERQERSATVNVRRGCRAMEWEWCQWER</sequence>
<evidence type="ECO:0000256" key="4">
    <source>
        <dbReference type="ARBA" id="ARBA00023242"/>
    </source>
</evidence>
<feature type="region of interest" description="Disordered" evidence="7">
    <location>
        <begin position="1"/>
        <end position="39"/>
    </location>
</feature>
<dbReference type="GO" id="GO:0006974">
    <property type="term" value="P:DNA damage response"/>
    <property type="evidence" value="ECO:0007669"/>
    <property type="project" value="UniProtKB-KW"/>
</dbReference>